<comment type="similarity">
    <text evidence="1">Belongs to the cytochrome P450 family.</text>
</comment>
<dbReference type="SUPFAM" id="SSF48264">
    <property type="entry name" value="Cytochrome P450"/>
    <property type="match status" value="1"/>
</dbReference>
<dbReference type="GO" id="GO:0008395">
    <property type="term" value="F:steroid hydroxylase activity"/>
    <property type="evidence" value="ECO:0007669"/>
    <property type="project" value="TreeGrafter"/>
</dbReference>
<evidence type="ECO:0000256" key="2">
    <source>
        <dbReference type="SAM" id="MobiDB-lite"/>
    </source>
</evidence>
<feature type="non-terminal residue" evidence="3">
    <location>
        <position position="1"/>
    </location>
</feature>
<dbReference type="EMBL" id="UOFK01000182">
    <property type="protein sequence ID" value="VAW79187.1"/>
    <property type="molecule type" value="Genomic_DNA"/>
</dbReference>
<reference evidence="3" key="1">
    <citation type="submission" date="2018-06" db="EMBL/GenBank/DDBJ databases">
        <authorList>
            <person name="Zhirakovskaya E."/>
        </authorList>
    </citation>
    <scope>NUCLEOTIDE SEQUENCE</scope>
</reference>
<protein>
    <submittedName>
        <fullName evidence="3">Cytochrome P450 hydroxylase</fullName>
    </submittedName>
</protein>
<dbReference type="PRINTS" id="PR00359">
    <property type="entry name" value="BP450"/>
</dbReference>
<evidence type="ECO:0000256" key="1">
    <source>
        <dbReference type="ARBA" id="ARBA00010617"/>
    </source>
</evidence>
<feature type="region of interest" description="Disordered" evidence="2">
    <location>
        <begin position="38"/>
        <end position="59"/>
    </location>
</feature>
<organism evidence="3">
    <name type="scientific">hydrothermal vent metagenome</name>
    <dbReference type="NCBI Taxonomy" id="652676"/>
    <lineage>
        <taxon>unclassified sequences</taxon>
        <taxon>metagenomes</taxon>
        <taxon>ecological metagenomes</taxon>
    </lineage>
</organism>
<evidence type="ECO:0000313" key="3">
    <source>
        <dbReference type="EMBL" id="VAW79187.1"/>
    </source>
</evidence>
<proteinExistence type="inferred from homology"/>
<name>A0A3B0YUN6_9ZZZZ</name>
<dbReference type="GO" id="GO:0006707">
    <property type="term" value="P:cholesterol catabolic process"/>
    <property type="evidence" value="ECO:0007669"/>
    <property type="project" value="TreeGrafter"/>
</dbReference>
<feature type="compositionally biased region" description="Basic and acidic residues" evidence="2">
    <location>
        <begin position="38"/>
        <end position="55"/>
    </location>
</feature>
<dbReference type="InterPro" id="IPR036396">
    <property type="entry name" value="Cyt_P450_sf"/>
</dbReference>
<sequence>RYNTSAQRFRRTASRDFELHGETIRAGDKVMNCYGAANRDERQFPDPDTYDIDRRPKQHLGMGTGKHVCIGAPFARMLVRTAMSAFHERIPEYHRIADQLDWIPSTTFRSPVALDLELP</sequence>
<dbReference type="Gene3D" id="1.10.630.10">
    <property type="entry name" value="Cytochrome P450"/>
    <property type="match status" value="1"/>
</dbReference>
<dbReference type="GO" id="GO:0036199">
    <property type="term" value="F:cholest-4-en-3-one 26-monooxygenase activity"/>
    <property type="evidence" value="ECO:0007669"/>
    <property type="project" value="TreeGrafter"/>
</dbReference>
<gene>
    <name evidence="3" type="ORF">MNBD_GAMMA13-960</name>
</gene>
<dbReference type="InterPro" id="IPR002397">
    <property type="entry name" value="Cyt_P450_B"/>
</dbReference>
<dbReference type="Pfam" id="PF00067">
    <property type="entry name" value="p450"/>
    <property type="match status" value="1"/>
</dbReference>
<dbReference type="PANTHER" id="PTHR46696">
    <property type="entry name" value="P450, PUTATIVE (EUROFUNG)-RELATED"/>
    <property type="match status" value="1"/>
</dbReference>
<dbReference type="PANTHER" id="PTHR46696:SF4">
    <property type="entry name" value="BIOTIN BIOSYNTHESIS CYTOCHROME P450"/>
    <property type="match status" value="1"/>
</dbReference>
<dbReference type="InterPro" id="IPR001128">
    <property type="entry name" value="Cyt_P450"/>
</dbReference>
<dbReference type="GO" id="GO:0020037">
    <property type="term" value="F:heme binding"/>
    <property type="evidence" value="ECO:0007669"/>
    <property type="project" value="InterPro"/>
</dbReference>
<accession>A0A3B0YUN6</accession>
<dbReference type="GO" id="GO:0005506">
    <property type="term" value="F:iron ion binding"/>
    <property type="evidence" value="ECO:0007669"/>
    <property type="project" value="InterPro"/>
</dbReference>
<dbReference type="AlphaFoldDB" id="A0A3B0YUN6"/>